<dbReference type="InterPro" id="IPR007314">
    <property type="entry name" value="Cofac_haem-bd_dom"/>
</dbReference>
<evidence type="ECO:0000256" key="1">
    <source>
        <dbReference type="SAM" id="SignalP"/>
    </source>
</evidence>
<dbReference type="Proteomes" id="UP000601990">
    <property type="component" value="Unassembled WGS sequence"/>
</dbReference>
<dbReference type="Gene3D" id="3.40.50.11550">
    <property type="match status" value="1"/>
</dbReference>
<dbReference type="EMBL" id="WTVH01000003">
    <property type="protein sequence ID" value="NMF92325.1"/>
    <property type="molecule type" value="Genomic_DNA"/>
</dbReference>
<comment type="caution">
    <text evidence="3">The sequence shown here is derived from an EMBL/GenBank/DDBJ whole genome shotgun (WGS) entry which is preliminary data.</text>
</comment>
<evidence type="ECO:0000259" key="2">
    <source>
        <dbReference type="Pfam" id="PF04187"/>
    </source>
</evidence>
<proteinExistence type="predicted"/>
<keyword evidence="1" id="KW-0732">Signal</keyword>
<organism evidence="3 4">
    <name type="scientific">Aromatoleum buckelii</name>
    <dbReference type="NCBI Taxonomy" id="200254"/>
    <lineage>
        <taxon>Bacteria</taxon>
        <taxon>Pseudomonadati</taxon>
        <taxon>Pseudomonadota</taxon>
        <taxon>Betaproteobacteria</taxon>
        <taxon>Rhodocyclales</taxon>
        <taxon>Rhodocyclaceae</taxon>
        <taxon>Aromatoleum</taxon>
    </lineage>
</organism>
<gene>
    <name evidence="3" type="ORF">GO608_03130</name>
</gene>
<sequence>MIRDLIRPASRAAVLAVALVTSIPSGVAAPAGPSGETLHAAGDGAVLDSEVLARRIAAADVIYLGEQHGNPHHHAAQLKIVTDLVAAGRRPAIAFEFVTVPQTSDLMSFVSMPQVPAHDNAAVLRLRDELGWQTGTEWRDYGPLLEFARTHRLRVAGIDLPQSLRRRISRVGIDGLNAVERTQFPDSGLVDPAYQQLMYERLNAAHCGFASAELVARLYATWLARNDTMTMAVTALAAERPLEPVVVILGLGHVENNMGVYERVAQRAPNLRQLNIGFRARSPELRIADELAPLDRFGKQFAAAHEILWVTPPVAMQQGTPCEGLERRMKKMEK</sequence>
<keyword evidence="4" id="KW-1185">Reference proteome</keyword>
<evidence type="ECO:0000313" key="3">
    <source>
        <dbReference type="EMBL" id="NMF92325.1"/>
    </source>
</evidence>
<dbReference type="CDD" id="cd14727">
    <property type="entry name" value="ChanN-like"/>
    <property type="match status" value="1"/>
</dbReference>
<reference evidence="3" key="1">
    <citation type="submission" date="2019-12" db="EMBL/GenBank/DDBJ databases">
        <title>Comparative genomics gives insights into the taxonomy of the Azoarcus-Aromatoleum group and reveals separate origins of nif in the plant-associated Azoarcus and non-plant-associated Aromatoleum sub-groups.</title>
        <authorList>
            <person name="Lafos M."/>
            <person name="Maluk M."/>
            <person name="Batista M."/>
            <person name="Junghare M."/>
            <person name="Carmona M."/>
            <person name="Faoro H."/>
            <person name="Cruz L.M."/>
            <person name="Battistoni F."/>
            <person name="De Souza E."/>
            <person name="Pedrosa F."/>
            <person name="Chen W.-M."/>
            <person name="Poole P.S."/>
            <person name="Dixon R.A."/>
            <person name="James E.K."/>
        </authorList>
    </citation>
    <scope>NUCLEOTIDE SEQUENCE</scope>
    <source>
        <strain evidence="3">U120</strain>
    </source>
</reference>
<feature type="signal peptide" evidence="1">
    <location>
        <begin position="1"/>
        <end position="28"/>
    </location>
</feature>
<feature type="chain" id="PRO_5047386534" description="Haem-binding uptake Tiki superfamily ChaN domain-containing protein" evidence="1">
    <location>
        <begin position="29"/>
        <end position="334"/>
    </location>
</feature>
<evidence type="ECO:0000313" key="4">
    <source>
        <dbReference type="Proteomes" id="UP000601990"/>
    </source>
</evidence>
<dbReference type="SUPFAM" id="SSF159501">
    <property type="entry name" value="EreA/ChaN-like"/>
    <property type="match status" value="1"/>
</dbReference>
<accession>A0ABX1N0I6</accession>
<protein>
    <recommendedName>
        <fullName evidence="2">Haem-binding uptake Tiki superfamily ChaN domain-containing protein</fullName>
    </recommendedName>
</protein>
<dbReference type="Pfam" id="PF04187">
    <property type="entry name" value="Cofac_haem_bdg"/>
    <property type="match status" value="1"/>
</dbReference>
<name>A0ABX1N0I6_9RHOO</name>
<feature type="domain" description="Haem-binding uptake Tiki superfamily ChaN" evidence="2">
    <location>
        <begin position="52"/>
        <end position="264"/>
    </location>
</feature>